<keyword evidence="1 2" id="KW-0812">Transmembrane</keyword>
<accession>V6LR29</accession>
<keyword evidence="1" id="KW-0472">Membrane</keyword>
<protein>
    <submittedName>
        <fullName evidence="2">Transmembrane domain-containing protein</fullName>
    </submittedName>
</protein>
<dbReference type="VEuPathDB" id="GiardiaDB:SS50377_26149"/>
<evidence type="ECO:0000313" key="4">
    <source>
        <dbReference type="Proteomes" id="UP000018208"/>
    </source>
</evidence>
<evidence type="ECO:0000313" key="3">
    <source>
        <dbReference type="EMBL" id="KAH0571949.1"/>
    </source>
</evidence>
<proteinExistence type="predicted"/>
<dbReference type="EMBL" id="AUWU02000006">
    <property type="protein sequence ID" value="KAH0571949.1"/>
    <property type="molecule type" value="Genomic_DNA"/>
</dbReference>
<gene>
    <name evidence="2" type="ORF">SS50377_12902</name>
    <name evidence="3" type="ORF">SS50377_26149</name>
</gene>
<evidence type="ECO:0000256" key="1">
    <source>
        <dbReference type="SAM" id="Phobius"/>
    </source>
</evidence>
<feature type="transmembrane region" description="Helical" evidence="1">
    <location>
        <begin position="109"/>
        <end position="130"/>
    </location>
</feature>
<evidence type="ECO:0000313" key="2">
    <source>
        <dbReference type="EMBL" id="EST47055.1"/>
    </source>
</evidence>
<reference evidence="2 3" key="1">
    <citation type="journal article" date="2014" name="PLoS Genet.">
        <title>The Genome of Spironucleus salmonicida Highlights a Fish Pathogen Adapted to Fluctuating Environments.</title>
        <authorList>
            <person name="Xu F."/>
            <person name="Jerlstrom-Hultqvist J."/>
            <person name="Einarsson E."/>
            <person name="Astvaldsson A."/>
            <person name="Svard S.G."/>
            <person name="Andersson J.O."/>
        </authorList>
    </citation>
    <scope>NUCLEOTIDE SEQUENCE</scope>
    <source>
        <strain evidence="3">ATCC 50377</strain>
    </source>
</reference>
<keyword evidence="4" id="KW-1185">Reference proteome</keyword>
<sequence length="181" mass="21211">MIQCSNRRSGQYASVGYLPSSISPLQYLCTMQQIDQLGCEIPWQWLANELLPCEAWYLQKRPPQQSRSEKFVQSFHISANRYWYLTCSSRSNQKDSERRYKQYFGSNKVLLLTCASVVDSFIVSSMEIALREGVNYYMPLKQQSIVTVAKLIYVLFLIFGKGSFYDLQRQFQDGQFFKRLK</sequence>
<dbReference type="Proteomes" id="UP000018208">
    <property type="component" value="Unassembled WGS sequence"/>
</dbReference>
<feature type="transmembrane region" description="Helical" evidence="1">
    <location>
        <begin position="142"/>
        <end position="160"/>
    </location>
</feature>
<name>V6LR29_9EUKA</name>
<keyword evidence="1" id="KW-1133">Transmembrane helix</keyword>
<reference evidence="3" key="2">
    <citation type="submission" date="2020-12" db="EMBL/GenBank/DDBJ databases">
        <title>New Spironucleus salmonicida genome in near-complete chromosomes.</title>
        <authorList>
            <person name="Xu F."/>
            <person name="Kurt Z."/>
            <person name="Jimenez-Gonzalez A."/>
            <person name="Astvaldsson A."/>
            <person name="Andersson J.O."/>
            <person name="Svard S.G."/>
        </authorList>
    </citation>
    <scope>NUCLEOTIDE SEQUENCE</scope>
    <source>
        <strain evidence="3">ATCC 50377</strain>
    </source>
</reference>
<dbReference type="EMBL" id="KI546050">
    <property type="protein sequence ID" value="EST47055.1"/>
    <property type="molecule type" value="Genomic_DNA"/>
</dbReference>
<organism evidence="2">
    <name type="scientific">Spironucleus salmonicida</name>
    <dbReference type="NCBI Taxonomy" id="348837"/>
    <lineage>
        <taxon>Eukaryota</taxon>
        <taxon>Metamonada</taxon>
        <taxon>Diplomonadida</taxon>
        <taxon>Hexamitidae</taxon>
        <taxon>Hexamitinae</taxon>
        <taxon>Spironucleus</taxon>
    </lineage>
</organism>
<dbReference type="AlphaFoldDB" id="V6LR29"/>